<comment type="caution">
    <text evidence="2">The sequence shown here is derived from an EMBL/GenBank/DDBJ whole genome shotgun (WGS) entry which is preliminary data.</text>
</comment>
<proteinExistence type="predicted"/>
<dbReference type="EMBL" id="JASNFN010000012">
    <property type="protein sequence ID" value="MDP5183349.1"/>
    <property type="molecule type" value="Genomic_DNA"/>
</dbReference>
<gene>
    <name evidence="2" type="ORF">QOZ88_11925</name>
</gene>
<reference evidence="3" key="1">
    <citation type="submission" date="2023-05" db="EMBL/GenBank/DDBJ databases">
        <title>Draft genome of Pseudofrankia sp. BMG5.37.</title>
        <authorList>
            <person name="Gtari M."/>
            <person name="Ghodhbane F."/>
            <person name="Sbissi I."/>
        </authorList>
    </citation>
    <scope>NUCLEOTIDE SEQUENCE [LARGE SCALE GENOMIC DNA]</scope>
    <source>
        <strain evidence="3">BMG 814</strain>
    </source>
</reference>
<organism evidence="2 3">
    <name type="scientific">Blastococcus carthaginiensis</name>
    <dbReference type="NCBI Taxonomy" id="3050034"/>
    <lineage>
        <taxon>Bacteria</taxon>
        <taxon>Bacillati</taxon>
        <taxon>Actinomycetota</taxon>
        <taxon>Actinomycetes</taxon>
        <taxon>Geodermatophilales</taxon>
        <taxon>Geodermatophilaceae</taxon>
        <taxon>Blastococcus</taxon>
    </lineage>
</organism>
<protein>
    <submittedName>
        <fullName evidence="2">Uncharacterized protein</fullName>
    </submittedName>
</protein>
<evidence type="ECO:0000313" key="2">
    <source>
        <dbReference type="EMBL" id="MDP5183349.1"/>
    </source>
</evidence>
<dbReference type="Proteomes" id="UP001233673">
    <property type="component" value="Unassembled WGS sequence"/>
</dbReference>
<evidence type="ECO:0000256" key="1">
    <source>
        <dbReference type="SAM" id="MobiDB-lite"/>
    </source>
</evidence>
<feature type="compositionally biased region" description="Basic and acidic residues" evidence="1">
    <location>
        <begin position="1"/>
        <end position="13"/>
    </location>
</feature>
<accession>A0ABT9ICP5</accession>
<keyword evidence="3" id="KW-1185">Reference proteome</keyword>
<sequence length="64" mass="6546">MTEARPDTDEQREPGGTPSPGPANLTDRPLTPGTDDGGAAQAIPGAYEADDAEQERGKAVKPGN</sequence>
<feature type="region of interest" description="Disordered" evidence="1">
    <location>
        <begin position="1"/>
        <end position="64"/>
    </location>
</feature>
<dbReference type="RefSeq" id="WP_305999982.1">
    <property type="nucleotide sequence ID" value="NZ_JASNFN010000012.1"/>
</dbReference>
<name>A0ABT9ICP5_9ACTN</name>
<evidence type="ECO:0000313" key="3">
    <source>
        <dbReference type="Proteomes" id="UP001233673"/>
    </source>
</evidence>